<dbReference type="AlphaFoldDB" id="A0AA40BHP8"/>
<gene>
    <name evidence="1" type="ORF">B0T26DRAFT_688409</name>
</gene>
<dbReference type="Proteomes" id="UP001172101">
    <property type="component" value="Unassembled WGS sequence"/>
</dbReference>
<comment type="caution">
    <text evidence="1">The sequence shown here is derived from an EMBL/GenBank/DDBJ whole genome shotgun (WGS) entry which is preliminary data.</text>
</comment>
<name>A0AA40BHP8_9PEZI</name>
<proteinExistence type="predicted"/>
<accession>A0AA40BHP8</accession>
<keyword evidence="2" id="KW-1185">Reference proteome</keyword>
<evidence type="ECO:0000313" key="2">
    <source>
        <dbReference type="Proteomes" id="UP001172101"/>
    </source>
</evidence>
<reference evidence="1" key="1">
    <citation type="submission" date="2023-06" db="EMBL/GenBank/DDBJ databases">
        <title>Genome-scale phylogeny and comparative genomics of the fungal order Sordariales.</title>
        <authorList>
            <consortium name="Lawrence Berkeley National Laboratory"/>
            <person name="Hensen N."/>
            <person name="Bonometti L."/>
            <person name="Westerberg I."/>
            <person name="Brannstrom I.O."/>
            <person name="Guillou S."/>
            <person name="Cros-Aarteil S."/>
            <person name="Calhoun S."/>
            <person name="Haridas S."/>
            <person name="Kuo A."/>
            <person name="Mondo S."/>
            <person name="Pangilinan J."/>
            <person name="Riley R."/>
            <person name="LaButti K."/>
            <person name="Andreopoulos B."/>
            <person name="Lipzen A."/>
            <person name="Chen C."/>
            <person name="Yanf M."/>
            <person name="Daum C."/>
            <person name="Ng V."/>
            <person name="Clum A."/>
            <person name="Steindorff A."/>
            <person name="Ohm R."/>
            <person name="Martin F."/>
            <person name="Silar P."/>
            <person name="Natvig D."/>
            <person name="Lalanne C."/>
            <person name="Gautier V."/>
            <person name="Ament-velasquez S.L."/>
            <person name="Kruys A."/>
            <person name="Hutchinson M.I."/>
            <person name="Powell A.J."/>
            <person name="Barry K."/>
            <person name="Miller A.N."/>
            <person name="Grigoriev I.V."/>
            <person name="Debuchy R."/>
            <person name="Gladieux P."/>
            <person name="Thoren M.H."/>
            <person name="Johannesson H."/>
        </authorList>
    </citation>
    <scope>NUCLEOTIDE SEQUENCE</scope>
    <source>
        <strain evidence="1">SMH2392-1A</strain>
    </source>
</reference>
<protein>
    <submittedName>
        <fullName evidence="1">Uncharacterized protein</fullName>
    </submittedName>
</protein>
<evidence type="ECO:0000313" key="1">
    <source>
        <dbReference type="EMBL" id="KAK0734427.1"/>
    </source>
</evidence>
<organism evidence="1 2">
    <name type="scientific">Lasiosphaeria miniovina</name>
    <dbReference type="NCBI Taxonomy" id="1954250"/>
    <lineage>
        <taxon>Eukaryota</taxon>
        <taxon>Fungi</taxon>
        <taxon>Dikarya</taxon>
        <taxon>Ascomycota</taxon>
        <taxon>Pezizomycotina</taxon>
        <taxon>Sordariomycetes</taxon>
        <taxon>Sordariomycetidae</taxon>
        <taxon>Sordariales</taxon>
        <taxon>Lasiosphaeriaceae</taxon>
        <taxon>Lasiosphaeria</taxon>
    </lineage>
</organism>
<dbReference type="RefSeq" id="XP_060303304.1">
    <property type="nucleotide sequence ID" value="XM_060440986.1"/>
</dbReference>
<dbReference type="GeneID" id="85324256"/>
<dbReference type="EMBL" id="JAUIRO010000001">
    <property type="protein sequence ID" value="KAK0734427.1"/>
    <property type="molecule type" value="Genomic_DNA"/>
</dbReference>
<sequence length="52" mass="5756">MRLAQPSSGLSVCGSHGKCRHEVWPHLPATRCLLPPFHCRACSVVLSRCVDR</sequence>